<proteinExistence type="predicted"/>
<dbReference type="EMBL" id="BRPK01000002">
    <property type="protein sequence ID" value="GLB35511.1"/>
    <property type="molecule type" value="Genomic_DNA"/>
</dbReference>
<comment type="caution">
    <text evidence="3">The sequence shown here is derived from an EMBL/GenBank/DDBJ whole genome shotgun (WGS) entry which is preliminary data.</text>
</comment>
<dbReference type="SUPFAM" id="SSF56112">
    <property type="entry name" value="Protein kinase-like (PK-like)"/>
    <property type="match status" value="1"/>
</dbReference>
<dbReference type="Pfam" id="PF17667">
    <property type="entry name" value="Pkinase_fungal"/>
    <property type="match status" value="2"/>
</dbReference>
<dbReference type="InterPro" id="IPR040976">
    <property type="entry name" value="Pkinase_fungal"/>
</dbReference>
<gene>
    <name evidence="3" type="ORF">LshimejAT787_0210760</name>
</gene>
<feature type="domain" description="Fungal-type protein kinase" evidence="2">
    <location>
        <begin position="191"/>
        <end position="573"/>
    </location>
</feature>
<accession>A0A9P3PGP4</accession>
<dbReference type="Gene3D" id="1.10.510.10">
    <property type="entry name" value="Transferase(Phosphotransferase) domain 1"/>
    <property type="match status" value="1"/>
</dbReference>
<dbReference type="PANTHER" id="PTHR38248:SF2">
    <property type="entry name" value="FUNK1 11"/>
    <property type="match status" value="1"/>
</dbReference>
<feature type="compositionally biased region" description="Basic and acidic residues" evidence="1">
    <location>
        <begin position="870"/>
        <end position="887"/>
    </location>
</feature>
<name>A0A9P3PGP4_LYOSH</name>
<dbReference type="InterPro" id="IPR008266">
    <property type="entry name" value="Tyr_kinase_AS"/>
</dbReference>
<evidence type="ECO:0000313" key="3">
    <source>
        <dbReference type="EMBL" id="GLB35511.1"/>
    </source>
</evidence>
<dbReference type="AlphaFoldDB" id="A0A9P3PGP4"/>
<evidence type="ECO:0000259" key="2">
    <source>
        <dbReference type="Pfam" id="PF17667"/>
    </source>
</evidence>
<dbReference type="Proteomes" id="UP001063166">
    <property type="component" value="Unassembled WGS sequence"/>
</dbReference>
<keyword evidence="4" id="KW-1185">Reference proteome</keyword>
<sequence>MIEILYNRTSSAGSPLRKTKSGLSCTMSKHTASDVKESVERDFGVHCRVAETNEFLKKLLPVPDDIIQKVLDTMVDKGYYANKRWEGFPVPGKVMDKAEGKAVGRRRPLEKELYGAFVNIANAIHEAAKEAMKAEHQYDSIGATKWVDYHSRSPESQDVDAAEIRPDCLNVMIPVQKYAEEMKSDNATNANHKQNGVAQMAIWWLQIVAAVEMKRSDSTTWQDVVKQLIGYLRQILREQLDRRFVFGFTLGPSRMSVWMHDRSGVLGTETTIDIHKEPRNLIRLIAAFAVLPADRLGYDLTMRLYVSPTESVPSYQLDARSVTAYRANPYDTRWVIRLNDGAEYLTVKTLSIARAGIMRGRGTIAWVVVPVNQTEQQSKIFVLKQSWRPVDVPSEGVLYSAVIPEISSGCNFVGEVCQHEDVEIRRKKDETGTLIREGLIAAFPSTAAAVAGNKRQRSEGQEPWLHIDCTDEDEIQSFTVRDAKEPVSRVRTRVLLSTYGWPVKYFSTLGELLQVFQDAIKGHQYLYDHGVLHRDISPGNIIIEWLGDRISSANSRGRLIDLDRAKEGNKISEAAVPKTQQVDPVNYNNLQAFIPLLSHHIKTSTGVGLQVQKLEIEPNVVIRALEAKPNVMEAQAYMADAVSHTLKFGYLPEDGTCSPEVLHWEKVSRSYNFVFAANNLQRGSRTGTPPYTSGEVLSGTHYQRERRGPVHHDAVHDLESFFWVLVHICMTRNGPGGGRRIELTDDLQDVQPADLETYQKLRTIVYCFFDSEQPILLENKREIFSSPDDLEPYILKNLHPYFDPLRPLIEEWFSLLRLAYKYHAYEYHAIHDRVIALITKTLDSMQDSVADSLDDPLVRQVLRSRMKDIEQIRSEAGRKGPTGRDDSAMISWETSPRGPNLLSPRTYGTAVDSDGSPKGKKIKLP</sequence>
<dbReference type="GO" id="GO:0004672">
    <property type="term" value="F:protein kinase activity"/>
    <property type="evidence" value="ECO:0007669"/>
    <property type="project" value="InterPro"/>
</dbReference>
<organism evidence="3 4">
    <name type="scientific">Lyophyllum shimeji</name>
    <name type="common">Hon-shimeji</name>
    <name type="synonym">Tricholoma shimeji</name>
    <dbReference type="NCBI Taxonomy" id="47721"/>
    <lineage>
        <taxon>Eukaryota</taxon>
        <taxon>Fungi</taxon>
        <taxon>Dikarya</taxon>
        <taxon>Basidiomycota</taxon>
        <taxon>Agaricomycotina</taxon>
        <taxon>Agaricomycetes</taxon>
        <taxon>Agaricomycetidae</taxon>
        <taxon>Agaricales</taxon>
        <taxon>Tricholomatineae</taxon>
        <taxon>Lyophyllaceae</taxon>
        <taxon>Lyophyllum</taxon>
    </lineage>
</organism>
<dbReference type="InterPro" id="IPR011009">
    <property type="entry name" value="Kinase-like_dom_sf"/>
</dbReference>
<dbReference type="PROSITE" id="PS00109">
    <property type="entry name" value="PROTEIN_KINASE_TYR"/>
    <property type="match status" value="1"/>
</dbReference>
<protein>
    <recommendedName>
        <fullName evidence="2">Fungal-type protein kinase domain-containing protein</fullName>
    </recommendedName>
</protein>
<reference evidence="3" key="1">
    <citation type="submission" date="2022-07" db="EMBL/GenBank/DDBJ databases">
        <title>The genome of Lyophyllum shimeji provides insight into the initial evolution of ectomycorrhizal fungal genome.</title>
        <authorList>
            <person name="Kobayashi Y."/>
            <person name="Shibata T."/>
            <person name="Hirakawa H."/>
            <person name="Shigenobu S."/>
            <person name="Nishiyama T."/>
            <person name="Yamada A."/>
            <person name="Hasebe M."/>
            <person name="Kawaguchi M."/>
        </authorList>
    </citation>
    <scope>NUCLEOTIDE SEQUENCE</scope>
    <source>
        <strain evidence="3">AT787</strain>
    </source>
</reference>
<dbReference type="PANTHER" id="PTHR38248">
    <property type="entry name" value="FUNK1 6"/>
    <property type="match status" value="1"/>
</dbReference>
<dbReference type="OrthoDB" id="312874at2759"/>
<feature type="domain" description="Fungal-type protein kinase" evidence="2">
    <location>
        <begin position="681"/>
        <end position="729"/>
    </location>
</feature>
<feature type="region of interest" description="Disordered" evidence="1">
    <location>
        <begin position="870"/>
        <end position="925"/>
    </location>
</feature>
<evidence type="ECO:0000313" key="4">
    <source>
        <dbReference type="Proteomes" id="UP001063166"/>
    </source>
</evidence>
<evidence type="ECO:0000256" key="1">
    <source>
        <dbReference type="SAM" id="MobiDB-lite"/>
    </source>
</evidence>